<proteinExistence type="inferred from homology"/>
<dbReference type="PANTHER" id="PTHR33347:SF31">
    <property type="entry name" value="PROTEIN SOB FIVE-LIKE 1"/>
    <property type="match status" value="1"/>
</dbReference>
<dbReference type="GO" id="GO:0005737">
    <property type="term" value="C:cytoplasm"/>
    <property type="evidence" value="ECO:0007669"/>
    <property type="project" value="UniProtKB-SubCell"/>
</dbReference>
<dbReference type="Proteomes" id="UP000187203">
    <property type="component" value="Unassembled WGS sequence"/>
</dbReference>
<organism evidence="8 9">
    <name type="scientific">Corchorus olitorius</name>
    <dbReference type="NCBI Taxonomy" id="93759"/>
    <lineage>
        <taxon>Eukaryota</taxon>
        <taxon>Viridiplantae</taxon>
        <taxon>Streptophyta</taxon>
        <taxon>Embryophyta</taxon>
        <taxon>Tracheophyta</taxon>
        <taxon>Spermatophyta</taxon>
        <taxon>Magnoliopsida</taxon>
        <taxon>eudicotyledons</taxon>
        <taxon>Gunneridae</taxon>
        <taxon>Pentapetalae</taxon>
        <taxon>rosids</taxon>
        <taxon>malvids</taxon>
        <taxon>Malvales</taxon>
        <taxon>Malvaceae</taxon>
        <taxon>Grewioideae</taxon>
        <taxon>Apeibeae</taxon>
        <taxon>Corchorus</taxon>
    </lineage>
</organism>
<evidence type="ECO:0000256" key="1">
    <source>
        <dbReference type="ARBA" id="ARBA00004496"/>
    </source>
</evidence>
<evidence type="ECO:0000256" key="2">
    <source>
        <dbReference type="ARBA" id="ARBA00022490"/>
    </source>
</evidence>
<dbReference type="GO" id="GO:0009736">
    <property type="term" value="P:cytokinin-activated signaling pathway"/>
    <property type="evidence" value="ECO:0007669"/>
    <property type="project" value="UniProtKB-KW"/>
</dbReference>
<keyword evidence="9" id="KW-1185">Reference proteome</keyword>
<reference evidence="9" key="1">
    <citation type="submission" date="2013-09" db="EMBL/GenBank/DDBJ databases">
        <title>Corchorus olitorius genome sequencing.</title>
        <authorList>
            <person name="Alam M."/>
            <person name="Haque M.S."/>
            <person name="Islam M.S."/>
            <person name="Emdad E.M."/>
            <person name="Islam M.M."/>
            <person name="Ahmed B."/>
            <person name="Halim A."/>
            <person name="Hossen Q.M.M."/>
            <person name="Hossain M.Z."/>
            <person name="Ahmed R."/>
            <person name="Khan M.M."/>
            <person name="Islam R."/>
            <person name="Rashid M.M."/>
            <person name="Khan S.A."/>
            <person name="Rahman M.S."/>
            <person name="Alam M."/>
            <person name="Yahiya A.S."/>
            <person name="Khan M.S."/>
            <person name="Azam M.S."/>
            <person name="Haque T."/>
            <person name="Lashkar M.Z.H."/>
            <person name="Akhand A.I."/>
            <person name="Morshed G."/>
            <person name="Roy S."/>
            <person name="Uddin K.S."/>
            <person name="Rabeya T."/>
            <person name="Hossain A.S."/>
            <person name="Chowdhury A."/>
            <person name="Snigdha A.R."/>
            <person name="Mortoza M.S."/>
            <person name="Matin S.A."/>
            <person name="Hoque S.M.E."/>
            <person name="Islam M.K."/>
            <person name="Roy D.K."/>
            <person name="Haider R."/>
            <person name="Moosa M.M."/>
            <person name="Elias S.M."/>
            <person name="Hasan A.M."/>
            <person name="Jahan S."/>
            <person name="Shafiuddin M."/>
            <person name="Mahmood N."/>
            <person name="Shommy N.S."/>
        </authorList>
    </citation>
    <scope>NUCLEOTIDE SEQUENCE [LARGE SCALE GENOMIC DNA]</scope>
    <source>
        <strain evidence="9">cv. O-4</strain>
    </source>
</reference>
<name>A0A1R3HI78_9ROSI</name>
<dbReference type="AlphaFoldDB" id="A0A1R3HI78"/>
<comment type="subcellular location">
    <subcellularLocation>
        <location evidence="1">Cytoplasm</location>
    </subcellularLocation>
</comment>
<keyword evidence="4" id="KW-0932">Cytokinin signaling pathway</keyword>
<feature type="compositionally biased region" description="Basic and acidic residues" evidence="7">
    <location>
        <begin position="105"/>
        <end position="120"/>
    </location>
</feature>
<dbReference type="InterPro" id="IPR044670">
    <property type="entry name" value="SOFL"/>
</dbReference>
<dbReference type="EMBL" id="AWUE01020059">
    <property type="protein sequence ID" value="OMO70049.1"/>
    <property type="molecule type" value="Genomic_DNA"/>
</dbReference>
<evidence type="ECO:0000256" key="4">
    <source>
        <dbReference type="ARBA" id="ARBA00022864"/>
    </source>
</evidence>
<comment type="similarity">
    <text evidence="6">Belongs to the SOFL plant protein family.</text>
</comment>
<dbReference type="PANTHER" id="PTHR33347">
    <property type="entry name" value="OSJNBA0091C07.3 PROTEIN"/>
    <property type="match status" value="1"/>
</dbReference>
<comment type="caution">
    <text evidence="8">The sequence shown here is derived from an EMBL/GenBank/DDBJ whole genome shotgun (WGS) entry which is preliminary data.</text>
</comment>
<feature type="region of interest" description="Disordered" evidence="7">
    <location>
        <begin position="1"/>
        <end position="130"/>
    </location>
</feature>
<feature type="compositionally biased region" description="Basic residues" evidence="7">
    <location>
        <begin position="154"/>
        <end position="166"/>
    </location>
</feature>
<evidence type="ECO:0000313" key="8">
    <source>
        <dbReference type="EMBL" id="OMO70049.1"/>
    </source>
</evidence>
<keyword evidence="5" id="KW-0539">Nucleus</keyword>
<evidence type="ECO:0000256" key="6">
    <source>
        <dbReference type="ARBA" id="ARBA00024199"/>
    </source>
</evidence>
<accession>A0A1R3HI78</accession>
<evidence type="ECO:0000256" key="3">
    <source>
        <dbReference type="ARBA" id="ARBA00022712"/>
    </source>
</evidence>
<feature type="compositionally biased region" description="Acidic residues" evidence="7">
    <location>
        <begin position="32"/>
        <end position="43"/>
    </location>
</feature>
<evidence type="ECO:0000256" key="5">
    <source>
        <dbReference type="ARBA" id="ARBA00023242"/>
    </source>
</evidence>
<dbReference type="GO" id="GO:0009691">
    <property type="term" value="P:cytokinin biosynthetic process"/>
    <property type="evidence" value="ECO:0007669"/>
    <property type="project" value="UniProtKB-KW"/>
</dbReference>
<feature type="region of interest" description="Disordered" evidence="7">
    <location>
        <begin position="143"/>
        <end position="166"/>
    </location>
</feature>
<protein>
    <submittedName>
        <fullName evidence="8">Uncharacterized protein</fullName>
    </submittedName>
</protein>
<evidence type="ECO:0000313" key="9">
    <source>
        <dbReference type="Proteomes" id="UP000187203"/>
    </source>
</evidence>
<dbReference type="OrthoDB" id="1738616at2759"/>
<dbReference type="STRING" id="93759.A0A1R3HI78"/>
<gene>
    <name evidence="8" type="ORF">COLO4_28804</name>
</gene>
<keyword evidence="2" id="KW-0963">Cytoplasm</keyword>
<feature type="compositionally biased region" description="Polar residues" evidence="7">
    <location>
        <begin position="143"/>
        <end position="153"/>
    </location>
</feature>
<sequence>MESSKIFGGNEECHSSESGWTMYIGSPIQGGGDDDGDDGESEEAAAVFNGNNGGRANGTADHDSDDSMASDASSGPSHYGNMEVGLRHGTSCFKHENEDDEEEEGNSKFLDKKATKKSMEKQNFGMKKKGEIKEEMAFKAKGATTTNITPRSSSKVRKSIWLGKRK</sequence>
<evidence type="ECO:0000256" key="7">
    <source>
        <dbReference type="SAM" id="MobiDB-lite"/>
    </source>
</evidence>
<keyword evidence="3" id="KW-0203">Cytokinin biosynthesis</keyword>